<dbReference type="Pfam" id="PF02578">
    <property type="entry name" value="Cu-oxidase_4"/>
    <property type="match status" value="1"/>
</dbReference>
<evidence type="ECO:0000256" key="3">
    <source>
        <dbReference type="ARBA" id="ARBA00007353"/>
    </source>
</evidence>
<evidence type="ECO:0000256" key="11">
    <source>
        <dbReference type="RuleBase" id="RU361274"/>
    </source>
</evidence>
<dbReference type="InterPro" id="IPR038371">
    <property type="entry name" value="Cu_polyphenol_OxRdtase_sf"/>
</dbReference>
<reference evidence="12 13" key="1">
    <citation type="submission" date="2016-01" db="EMBL/GenBank/DDBJ databases">
        <title>Genome sequence of Clostridium neopropionicum X4, DSM-3847.</title>
        <authorList>
            <person name="Poehlein A."/>
            <person name="Beck M.H."/>
            <person name="Bengelsdorf F.R."/>
            <person name="Daniel R."/>
            <person name="Duerre P."/>
        </authorList>
    </citation>
    <scope>NUCLEOTIDE SEQUENCE [LARGE SCALE GENOMIC DNA]</scope>
    <source>
        <strain evidence="12 13">DSM-3847</strain>
    </source>
</reference>
<evidence type="ECO:0000256" key="8">
    <source>
        <dbReference type="ARBA" id="ARBA00047989"/>
    </source>
</evidence>
<dbReference type="PATRIC" id="fig|36847.3.peg.3150"/>
<dbReference type="PANTHER" id="PTHR30616:SF2">
    <property type="entry name" value="PURINE NUCLEOSIDE PHOSPHORYLASE LACC1"/>
    <property type="match status" value="1"/>
</dbReference>
<evidence type="ECO:0000313" key="12">
    <source>
        <dbReference type="EMBL" id="KXL51994.1"/>
    </source>
</evidence>
<dbReference type="AlphaFoldDB" id="A0A136WBW0"/>
<comment type="function">
    <text evidence="2">Purine nucleoside enzyme that catalyzes the phosphorolysis of adenosine and inosine nucleosides, yielding D-ribose 1-phosphate and the respective free bases, adenine and hypoxanthine. Also catalyzes the phosphorolysis of S-methyl-5'-thioadenosine into adenine and S-methyl-5-thio-alpha-D-ribose 1-phosphate. Also has adenosine deaminase activity.</text>
</comment>
<dbReference type="GO" id="GO:0016787">
    <property type="term" value="F:hydrolase activity"/>
    <property type="evidence" value="ECO:0007669"/>
    <property type="project" value="UniProtKB-KW"/>
</dbReference>
<dbReference type="RefSeq" id="WP_157723594.1">
    <property type="nucleotide sequence ID" value="NZ_LRVM01000012.1"/>
</dbReference>
<comment type="catalytic activity">
    <reaction evidence="9">
        <text>adenosine + phosphate = alpha-D-ribose 1-phosphate + adenine</text>
        <dbReference type="Rhea" id="RHEA:27642"/>
        <dbReference type="ChEBI" id="CHEBI:16335"/>
        <dbReference type="ChEBI" id="CHEBI:16708"/>
        <dbReference type="ChEBI" id="CHEBI:43474"/>
        <dbReference type="ChEBI" id="CHEBI:57720"/>
        <dbReference type="EC" id="2.4.2.1"/>
    </reaction>
    <physiologicalReaction direction="left-to-right" evidence="9">
        <dbReference type="Rhea" id="RHEA:27643"/>
    </physiologicalReaction>
</comment>
<evidence type="ECO:0000256" key="7">
    <source>
        <dbReference type="ARBA" id="ARBA00022833"/>
    </source>
</evidence>
<keyword evidence="5" id="KW-0479">Metal-binding</keyword>
<evidence type="ECO:0000256" key="9">
    <source>
        <dbReference type="ARBA" id="ARBA00048968"/>
    </source>
</evidence>
<dbReference type="OrthoDB" id="4279at2"/>
<dbReference type="EMBL" id="LRVM01000012">
    <property type="protein sequence ID" value="KXL51994.1"/>
    <property type="molecule type" value="Genomic_DNA"/>
</dbReference>
<sequence>MEKRISVIRRMRFGWHKEQSMRIEKIGAVEVVVFDNLTQTNMVKHCFTTRHGGVSQGCFSSMNMGLTRGEEKELVLRNYEILGEAMEFSKDNYVTSQQTHTTNVRRIMAEDRGKGVLRERRYSDVDGLITNAPNIPLVIFGADCVPVFLLDTRQKAIGMAHCGWMGTGKRMAEHTLQEMMAAFGTNPKDVVAAIGPSIGKCCFQVDAPVVSLFRKNIDFAEEIIFDDPEEEGKYRIDLWETNRRLLANMGVENIEIAGLCTMCDTDRFYSHRKMGENRGVMAGVMELKG</sequence>
<protein>
    <recommendedName>
        <fullName evidence="11">Purine nucleoside phosphorylase</fullName>
    </recommendedName>
</protein>
<dbReference type="InterPro" id="IPR011324">
    <property type="entry name" value="Cytotoxic_necrot_fac-like_cat"/>
</dbReference>
<dbReference type="SUPFAM" id="SSF64438">
    <property type="entry name" value="CNF1/YfiH-like putative cysteine hydrolases"/>
    <property type="match status" value="1"/>
</dbReference>
<keyword evidence="6" id="KW-0378">Hydrolase</keyword>
<name>A0A136WBW0_9FIRM</name>
<dbReference type="GO" id="GO:0005507">
    <property type="term" value="F:copper ion binding"/>
    <property type="evidence" value="ECO:0007669"/>
    <property type="project" value="TreeGrafter"/>
</dbReference>
<dbReference type="InterPro" id="IPR003730">
    <property type="entry name" value="Cu_polyphenol_OxRdtase"/>
</dbReference>
<accession>A0A136WBW0</accession>
<keyword evidence="7" id="KW-0862">Zinc</keyword>
<gene>
    <name evidence="12" type="primary">yfiH</name>
    <name evidence="12" type="ORF">CLNEO_26930</name>
</gene>
<comment type="catalytic activity">
    <reaction evidence="8">
        <text>adenosine + H2O + H(+) = inosine + NH4(+)</text>
        <dbReference type="Rhea" id="RHEA:24408"/>
        <dbReference type="ChEBI" id="CHEBI:15377"/>
        <dbReference type="ChEBI" id="CHEBI:15378"/>
        <dbReference type="ChEBI" id="CHEBI:16335"/>
        <dbReference type="ChEBI" id="CHEBI:17596"/>
        <dbReference type="ChEBI" id="CHEBI:28938"/>
        <dbReference type="EC" id="3.5.4.4"/>
    </reaction>
    <physiologicalReaction direction="left-to-right" evidence="8">
        <dbReference type="Rhea" id="RHEA:24409"/>
    </physiologicalReaction>
</comment>
<evidence type="ECO:0000256" key="1">
    <source>
        <dbReference type="ARBA" id="ARBA00000553"/>
    </source>
</evidence>
<evidence type="ECO:0000256" key="2">
    <source>
        <dbReference type="ARBA" id="ARBA00003215"/>
    </source>
</evidence>
<evidence type="ECO:0000256" key="10">
    <source>
        <dbReference type="ARBA" id="ARBA00049893"/>
    </source>
</evidence>
<dbReference type="Gene3D" id="3.60.140.10">
    <property type="entry name" value="CNF1/YfiH-like putative cysteine hydrolases"/>
    <property type="match status" value="1"/>
</dbReference>
<evidence type="ECO:0000256" key="6">
    <source>
        <dbReference type="ARBA" id="ARBA00022801"/>
    </source>
</evidence>
<comment type="catalytic activity">
    <reaction evidence="1">
        <text>inosine + phosphate = alpha-D-ribose 1-phosphate + hypoxanthine</text>
        <dbReference type="Rhea" id="RHEA:27646"/>
        <dbReference type="ChEBI" id="CHEBI:17368"/>
        <dbReference type="ChEBI" id="CHEBI:17596"/>
        <dbReference type="ChEBI" id="CHEBI:43474"/>
        <dbReference type="ChEBI" id="CHEBI:57720"/>
        <dbReference type="EC" id="2.4.2.1"/>
    </reaction>
    <physiologicalReaction direction="left-to-right" evidence="1">
        <dbReference type="Rhea" id="RHEA:27647"/>
    </physiologicalReaction>
</comment>
<keyword evidence="13" id="KW-1185">Reference proteome</keyword>
<evidence type="ECO:0000256" key="4">
    <source>
        <dbReference type="ARBA" id="ARBA00022679"/>
    </source>
</evidence>
<comment type="similarity">
    <text evidence="3 11">Belongs to the purine nucleoside phosphorylase YfiH/LACC1 family.</text>
</comment>
<dbReference type="STRING" id="36847.CLNEO_26930"/>
<proteinExistence type="inferred from homology"/>
<evidence type="ECO:0000313" key="13">
    <source>
        <dbReference type="Proteomes" id="UP000070539"/>
    </source>
</evidence>
<dbReference type="NCBIfam" id="TIGR00726">
    <property type="entry name" value="peptidoglycan editing factor PgeF"/>
    <property type="match status" value="1"/>
</dbReference>
<dbReference type="CDD" id="cd16833">
    <property type="entry name" value="YfiH"/>
    <property type="match status" value="1"/>
</dbReference>
<keyword evidence="4" id="KW-0808">Transferase</keyword>
<comment type="caution">
    <text evidence="12">The sequence shown here is derived from an EMBL/GenBank/DDBJ whole genome shotgun (WGS) entry which is preliminary data.</text>
</comment>
<evidence type="ECO:0000256" key="5">
    <source>
        <dbReference type="ARBA" id="ARBA00022723"/>
    </source>
</evidence>
<dbReference type="PANTHER" id="PTHR30616">
    <property type="entry name" value="UNCHARACTERIZED PROTEIN YFIH"/>
    <property type="match status" value="1"/>
</dbReference>
<dbReference type="GO" id="GO:0017061">
    <property type="term" value="F:S-methyl-5-thioadenosine phosphorylase activity"/>
    <property type="evidence" value="ECO:0007669"/>
    <property type="project" value="UniProtKB-EC"/>
</dbReference>
<dbReference type="Proteomes" id="UP000070539">
    <property type="component" value="Unassembled WGS sequence"/>
</dbReference>
<organism evidence="12 13">
    <name type="scientific">Anaerotignum neopropionicum</name>
    <dbReference type="NCBI Taxonomy" id="36847"/>
    <lineage>
        <taxon>Bacteria</taxon>
        <taxon>Bacillati</taxon>
        <taxon>Bacillota</taxon>
        <taxon>Clostridia</taxon>
        <taxon>Lachnospirales</taxon>
        <taxon>Anaerotignaceae</taxon>
        <taxon>Anaerotignum</taxon>
    </lineage>
</organism>
<comment type="catalytic activity">
    <reaction evidence="10">
        <text>S-methyl-5'-thioadenosine + phosphate = 5-(methylsulfanyl)-alpha-D-ribose 1-phosphate + adenine</text>
        <dbReference type="Rhea" id="RHEA:11852"/>
        <dbReference type="ChEBI" id="CHEBI:16708"/>
        <dbReference type="ChEBI" id="CHEBI:17509"/>
        <dbReference type="ChEBI" id="CHEBI:43474"/>
        <dbReference type="ChEBI" id="CHEBI:58533"/>
        <dbReference type="EC" id="2.4.2.28"/>
    </reaction>
    <physiologicalReaction direction="left-to-right" evidence="10">
        <dbReference type="Rhea" id="RHEA:11853"/>
    </physiologicalReaction>
</comment>